<dbReference type="EMBL" id="JBBHLL010000044">
    <property type="protein sequence ID" value="KAK7824742.1"/>
    <property type="molecule type" value="Genomic_DNA"/>
</dbReference>
<name>A0AAW0JDZ2_MYOGA</name>
<evidence type="ECO:0000313" key="2">
    <source>
        <dbReference type="Proteomes" id="UP001488838"/>
    </source>
</evidence>
<evidence type="ECO:0000313" key="1">
    <source>
        <dbReference type="EMBL" id="KAK7824742.1"/>
    </source>
</evidence>
<protein>
    <submittedName>
        <fullName evidence="1">Uncharacterized protein</fullName>
    </submittedName>
</protein>
<dbReference type="Proteomes" id="UP001488838">
    <property type="component" value="Unassembled WGS sequence"/>
</dbReference>
<keyword evidence="2" id="KW-1185">Reference proteome</keyword>
<organism evidence="1 2">
    <name type="scientific">Myodes glareolus</name>
    <name type="common">Bank vole</name>
    <name type="synonym">Clethrionomys glareolus</name>
    <dbReference type="NCBI Taxonomy" id="447135"/>
    <lineage>
        <taxon>Eukaryota</taxon>
        <taxon>Metazoa</taxon>
        <taxon>Chordata</taxon>
        <taxon>Craniata</taxon>
        <taxon>Vertebrata</taxon>
        <taxon>Euteleostomi</taxon>
        <taxon>Mammalia</taxon>
        <taxon>Eutheria</taxon>
        <taxon>Euarchontoglires</taxon>
        <taxon>Glires</taxon>
        <taxon>Rodentia</taxon>
        <taxon>Myomorpha</taxon>
        <taxon>Muroidea</taxon>
        <taxon>Cricetidae</taxon>
        <taxon>Arvicolinae</taxon>
        <taxon>Myodes</taxon>
    </lineage>
</organism>
<sequence length="149" mass="16489">MLRRHGMCFSGIHFNGISFDEHTQEIILLPSSLCLRYSILRLSSSTHGLRHCGATAFETRHSWTDGRSGTGEFLEGLQGCIIVDTPSFAFLTCMVPETAHRTPKNPGIACLRCREEEEEEGPSPSSGYGHSWMGVLEDRVKLQKTGMGC</sequence>
<dbReference type="AlphaFoldDB" id="A0AAW0JDZ2"/>
<reference evidence="1 2" key="1">
    <citation type="journal article" date="2023" name="bioRxiv">
        <title>Conserved and derived expression patterns and positive selection on dental genes reveal complex evolutionary context of ever-growing rodent molars.</title>
        <authorList>
            <person name="Calamari Z.T."/>
            <person name="Song A."/>
            <person name="Cohen E."/>
            <person name="Akter M."/>
            <person name="Roy R.D."/>
            <person name="Hallikas O."/>
            <person name="Christensen M.M."/>
            <person name="Li P."/>
            <person name="Marangoni P."/>
            <person name="Jernvall J."/>
            <person name="Klein O.D."/>
        </authorList>
    </citation>
    <scope>NUCLEOTIDE SEQUENCE [LARGE SCALE GENOMIC DNA]</scope>
    <source>
        <strain evidence="1">V071</strain>
    </source>
</reference>
<gene>
    <name evidence="1" type="ORF">U0070_020249</name>
</gene>
<proteinExistence type="predicted"/>
<comment type="caution">
    <text evidence="1">The sequence shown here is derived from an EMBL/GenBank/DDBJ whole genome shotgun (WGS) entry which is preliminary data.</text>
</comment>
<accession>A0AAW0JDZ2</accession>